<dbReference type="RefSeq" id="WP_092570247.1">
    <property type="nucleotide sequence ID" value="NZ_CP096206.2"/>
</dbReference>
<gene>
    <name evidence="2" type="ORF">SAMN04488558_101403</name>
</gene>
<evidence type="ECO:0000313" key="3">
    <source>
        <dbReference type="Proteomes" id="UP000198833"/>
    </source>
</evidence>
<keyword evidence="1" id="KW-1133">Transmembrane helix</keyword>
<dbReference type="AlphaFoldDB" id="A0A1H9A2V7"/>
<evidence type="ECO:0008006" key="4">
    <source>
        <dbReference type="Google" id="ProtNLM"/>
    </source>
</evidence>
<dbReference type="EMBL" id="FOEN01000001">
    <property type="protein sequence ID" value="SEP70999.1"/>
    <property type="molecule type" value="Genomic_DNA"/>
</dbReference>
<sequence length="262" mass="30753">MKKFWNLFVDEMNRSKHFFVSFVMILLIAEGLSFVRMIKFQGVFQPQKDFGLENLFAENNLFWMIVAVGLAVTILYVHYIWFREWHLQGRFIYRLLSLPGSRLAISWAKWSASMLMSLTMIVIQWLVFIIVDQLCQALFDNYISMGWRLELLNLTPLNVLIPLNLKGFAFIALLISLVILISSNLQILFNSLKQQSMKRSISLTGIYLILSILLIVFAIWLDSVVFHLTDRETFVWLIWQLLFINLLQGLWMSFISQRVISI</sequence>
<feature type="transmembrane region" description="Helical" evidence="1">
    <location>
        <begin position="201"/>
        <end position="221"/>
    </location>
</feature>
<keyword evidence="1" id="KW-0472">Membrane</keyword>
<proteinExistence type="predicted"/>
<evidence type="ECO:0000256" key="1">
    <source>
        <dbReference type="SAM" id="Phobius"/>
    </source>
</evidence>
<keyword evidence="1" id="KW-0812">Transmembrane</keyword>
<feature type="transmembrane region" description="Helical" evidence="1">
    <location>
        <begin position="233"/>
        <end position="255"/>
    </location>
</feature>
<name>A0A1H9A2V7_9LACT</name>
<accession>A0A1H9A2V7</accession>
<feature type="transmembrane region" description="Helical" evidence="1">
    <location>
        <begin position="61"/>
        <end position="82"/>
    </location>
</feature>
<keyword evidence="3" id="KW-1185">Reference proteome</keyword>
<organism evidence="2 3">
    <name type="scientific">Ignavigranum ruoffiae</name>
    <dbReference type="NCBI Taxonomy" id="89093"/>
    <lineage>
        <taxon>Bacteria</taxon>
        <taxon>Bacillati</taxon>
        <taxon>Bacillota</taxon>
        <taxon>Bacilli</taxon>
        <taxon>Lactobacillales</taxon>
        <taxon>Aerococcaceae</taxon>
        <taxon>Ignavigranum</taxon>
    </lineage>
</organism>
<feature type="transmembrane region" description="Helical" evidence="1">
    <location>
        <begin position="167"/>
        <end position="189"/>
    </location>
</feature>
<reference evidence="2 3" key="1">
    <citation type="submission" date="2016-10" db="EMBL/GenBank/DDBJ databases">
        <authorList>
            <person name="de Groot N.N."/>
        </authorList>
    </citation>
    <scope>NUCLEOTIDE SEQUENCE [LARGE SCALE GENOMIC DNA]</scope>
    <source>
        <strain evidence="2 3">DSM 15695</strain>
    </source>
</reference>
<protein>
    <recommendedName>
        <fullName evidence="4">ABC-2 family transporter protein</fullName>
    </recommendedName>
</protein>
<dbReference type="Proteomes" id="UP000198833">
    <property type="component" value="Unassembled WGS sequence"/>
</dbReference>
<feature type="transmembrane region" description="Helical" evidence="1">
    <location>
        <begin position="103"/>
        <end position="131"/>
    </location>
</feature>
<evidence type="ECO:0000313" key="2">
    <source>
        <dbReference type="EMBL" id="SEP70999.1"/>
    </source>
</evidence>
<dbReference type="OrthoDB" id="2139414at2"/>
<dbReference type="STRING" id="89093.SAMN04488558_101403"/>